<evidence type="ECO:0000256" key="1">
    <source>
        <dbReference type="SAM" id="MobiDB-lite"/>
    </source>
</evidence>
<evidence type="ECO:0000313" key="2">
    <source>
        <dbReference type="EMBL" id="GMS78907.1"/>
    </source>
</evidence>
<feature type="compositionally biased region" description="Polar residues" evidence="1">
    <location>
        <begin position="112"/>
        <end position="125"/>
    </location>
</feature>
<dbReference type="AlphaFoldDB" id="A0AAV5S8Z2"/>
<keyword evidence="3" id="KW-1185">Reference proteome</keyword>
<feature type="non-terminal residue" evidence="2">
    <location>
        <position position="186"/>
    </location>
</feature>
<comment type="caution">
    <text evidence="2">The sequence shown here is derived from an EMBL/GenBank/DDBJ whole genome shotgun (WGS) entry which is preliminary data.</text>
</comment>
<dbReference type="EMBL" id="BTSX01000001">
    <property type="protein sequence ID" value="GMS78907.1"/>
    <property type="molecule type" value="Genomic_DNA"/>
</dbReference>
<reference evidence="2" key="1">
    <citation type="submission" date="2023-10" db="EMBL/GenBank/DDBJ databases">
        <title>Genome assembly of Pristionchus species.</title>
        <authorList>
            <person name="Yoshida K."/>
            <person name="Sommer R.J."/>
        </authorList>
    </citation>
    <scope>NUCLEOTIDE SEQUENCE</scope>
    <source>
        <strain evidence="2">RS0144</strain>
    </source>
</reference>
<dbReference type="Proteomes" id="UP001432027">
    <property type="component" value="Unassembled WGS sequence"/>
</dbReference>
<gene>
    <name evidence="2" type="ORF">PENTCL1PPCAC_1082</name>
</gene>
<feature type="compositionally biased region" description="Basic and acidic residues" evidence="1">
    <location>
        <begin position="126"/>
        <end position="143"/>
    </location>
</feature>
<proteinExistence type="predicted"/>
<feature type="region of interest" description="Disordered" evidence="1">
    <location>
        <begin position="112"/>
        <end position="151"/>
    </location>
</feature>
<sequence length="186" mass="21327">SPPVPLGFFKGAFSGPKESNGKMYFENKPLDSRGDKARYLEQNFELENVTTKNDGDFSLTTCEIYSKLKITGLITLKESRYFISKSHNSMGFSMNELFDRLVPRYNRCLNSVSIPNNEKSSSNTRPIEDNAGRGSKERTREGRPGAVCPPSRRFLIPSRRCRHLKFHRRRNTNILSEVSSRRELTN</sequence>
<feature type="non-terminal residue" evidence="2">
    <location>
        <position position="1"/>
    </location>
</feature>
<protein>
    <submittedName>
        <fullName evidence="2">Uncharacterized protein</fullName>
    </submittedName>
</protein>
<accession>A0AAV5S8Z2</accession>
<organism evidence="2 3">
    <name type="scientific">Pristionchus entomophagus</name>
    <dbReference type="NCBI Taxonomy" id="358040"/>
    <lineage>
        <taxon>Eukaryota</taxon>
        <taxon>Metazoa</taxon>
        <taxon>Ecdysozoa</taxon>
        <taxon>Nematoda</taxon>
        <taxon>Chromadorea</taxon>
        <taxon>Rhabditida</taxon>
        <taxon>Rhabditina</taxon>
        <taxon>Diplogasteromorpha</taxon>
        <taxon>Diplogasteroidea</taxon>
        <taxon>Neodiplogasteridae</taxon>
        <taxon>Pristionchus</taxon>
    </lineage>
</organism>
<evidence type="ECO:0000313" key="3">
    <source>
        <dbReference type="Proteomes" id="UP001432027"/>
    </source>
</evidence>
<name>A0AAV5S8Z2_9BILA</name>